<keyword evidence="8" id="KW-0548">Nucleotidyltransferase</keyword>
<keyword evidence="11" id="KW-0227">DNA damage</keyword>
<keyword evidence="13" id="KW-0239">DNA-directed DNA polymerase</keyword>
<dbReference type="NCBIfam" id="NF002677">
    <property type="entry name" value="PRK02406.1"/>
    <property type="match status" value="1"/>
</dbReference>
<keyword evidence="7" id="KW-0808">Transferase</keyword>
<comment type="cofactor">
    <cofactor evidence="1">
        <name>Mg(2+)</name>
        <dbReference type="ChEBI" id="CHEBI:18420"/>
    </cofactor>
</comment>
<keyword evidence="15" id="KW-0234">DNA repair</keyword>
<evidence type="ECO:0000256" key="9">
    <source>
        <dbReference type="ARBA" id="ARBA00022705"/>
    </source>
</evidence>
<evidence type="ECO:0000256" key="11">
    <source>
        <dbReference type="ARBA" id="ARBA00022763"/>
    </source>
</evidence>
<dbReference type="Pfam" id="PF00817">
    <property type="entry name" value="IMS"/>
    <property type="match status" value="1"/>
</dbReference>
<dbReference type="Pfam" id="PF21999">
    <property type="entry name" value="IMS_HHH_1"/>
    <property type="match status" value="1"/>
</dbReference>
<dbReference type="EMBL" id="NOZP01000171">
    <property type="protein sequence ID" value="OYD14272.1"/>
    <property type="molecule type" value="Genomic_DNA"/>
</dbReference>
<dbReference type="InterPro" id="IPR017961">
    <property type="entry name" value="DNA_pol_Y-fam_little_finger"/>
</dbReference>
<dbReference type="PANTHER" id="PTHR11076">
    <property type="entry name" value="DNA REPAIR POLYMERASE UMUC / TRANSFERASE FAMILY MEMBER"/>
    <property type="match status" value="1"/>
</dbReference>
<dbReference type="Gene3D" id="3.30.1490.100">
    <property type="entry name" value="DNA polymerase, Y-family, little finger domain"/>
    <property type="match status" value="1"/>
</dbReference>
<keyword evidence="6" id="KW-0963">Cytoplasm</keyword>
<dbReference type="Gene3D" id="1.10.150.20">
    <property type="entry name" value="5' to 3' exonuclease, C-terminal subdomain"/>
    <property type="match status" value="1"/>
</dbReference>
<proteinExistence type="inferred from homology"/>
<evidence type="ECO:0000256" key="4">
    <source>
        <dbReference type="ARBA" id="ARBA00012417"/>
    </source>
</evidence>
<evidence type="ECO:0000256" key="16">
    <source>
        <dbReference type="ARBA" id="ARBA00049244"/>
    </source>
</evidence>
<evidence type="ECO:0000256" key="10">
    <source>
        <dbReference type="ARBA" id="ARBA00022723"/>
    </source>
</evidence>
<dbReference type="Gene3D" id="3.30.70.270">
    <property type="match status" value="1"/>
</dbReference>
<dbReference type="FunFam" id="3.40.1170.60:FF:000003">
    <property type="entry name" value="DNA polymerase eta"/>
    <property type="match status" value="1"/>
</dbReference>
<evidence type="ECO:0000256" key="13">
    <source>
        <dbReference type="ARBA" id="ARBA00022932"/>
    </source>
</evidence>
<dbReference type="Gene3D" id="3.40.1170.60">
    <property type="match status" value="1"/>
</dbReference>
<evidence type="ECO:0000256" key="12">
    <source>
        <dbReference type="ARBA" id="ARBA00022842"/>
    </source>
</evidence>
<keyword evidence="12" id="KW-0460">Magnesium</keyword>
<dbReference type="GO" id="GO:0046872">
    <property type="term" value="F:metal ion binding"/>
    <property type="evidence" value="ECO:0007669"/>
    <property type="project" value="UniProtKB-KW"/>
</dbReference>
<evidence type="ECO:0000256" key="8">
    <source>
        <dbReference type="ARBA" id="ARBA00022695"/>
    </source>
</evidence>
<evidence type="ECO:0000256" key="5">
    <source>
        <dbReference type="ARBA" id="ARBA00022457"/>
    </source>
</evidence>
<comment type="caution">
    <text evidence="18">The sequence shown here is derived from an EMBL/GenBank/DDBJ whole genome shotgun (WGS) entry which is preliminary data.</text>
</comment>
<dbReference type="SUPFAM" id="SSF56672">
    <property type="entry name" value="DNA/RNA polymerases"/>
    <property type="match status" value="1"/>
</dbReference>
<keyword evidence="9" id="KW-0235">DNA replication</keyword>
<dbReference type="GO" id="GO:0042276">
    <property type="term" value="P:error-prone translesion synthesis"/>
    <property type="evidence" value="ECO:0007669"/>
    <property type="project" value="TreeGrafter"/>
</dbReference>
<dbReference type="EC" id="2.7.7.7" evidence="4"/>
<dbReference type="InterPro" id="IPR036775">
    <property type="entry name" value="DNA_pol_Y-fam_lit_finger_sf"/>
</dbReference>
<comment type="catalytic activity">
    <reaction evidence="16">
        <text>DNA(n) + a 2'-deoxyribonucleoside 5'-triphosphate = DNA(n+1) + diphosphate</text>
        <dbReference type="Rhea" id="RHEA:22508"/>
        <dbReference type="Rhea" id="RHEA-COMP:17339"/>
        <dbReference type="Rhea" id="RHEA-COMP:17340"/>
        <dbReference type="ChEBI" id="CHEBI:33019"/>
        <dbReference type="ChEBI" id="CHEBI:61560"/>
        <dbReference type="ChEBI" id="CHEBI:173112"/>
        <dbReference type="EC" id="2.7.7.7"/>
    </reaction>
</comment>
<comment type="subcellular location">
    <subcellularLocation>
        <location evidence="2">Cytoplasm</location>
    </subcellularLocation>
</comment>
<dbReference type="GO" id="GO:0006260">
    <property type="term" value="P:DNA replication"/>
    <property type="evidence" value="ECO:0007669"/>
    <property type="project" value="UniProtKB-KW"/>
</dbReference>
<dbReference type="Proteomes" id="UP000215559">
    <property type="component" value="Unassembled WGS sequence"/>
</dbReference>
<evidence type="ECO:0000256" key="6">
    <source>
        <dbReference type="ARBA" id="ARBA00022490"/>
    </source>
</evidence>
<sequence length="380" mass="42938">MRQVLHIDMDAFFASVEQQTFPFLRGRPIGVCSHPQGRTVIATASYEARAYGVKTAMTIPQARKLCPEITLVRCNLAKYIDTSTRIMAICSRFTDSVEVFSIDEAFLDVTNTAHLFGGADTIARKIKQELSGRFGLTCSIGIAPNKLLAKLVGEMHKPDGLTIIRPEEVPVLLEKIIVEEMCGIGPKTAAKLHRLGIKSCGELGRYPEKALVRIFGVKGVHLHHIGKGIDESPVRPYFHKPPAKSMGHSMTFDKDTRNMAIIRHHLFQLSEQVGRRLRKDNYAGRTVSLVLRYADFTTMVRQHSLKNWTNDGRRIYQTGLALFYKLYQPPRYVRLIGISVSNLIQQTRQTSMFEHPETLRSAVDNLNNRFGEFRVTRAQN</sequence>
<dbReference type="GO" id="GO:0005829">
    <property type="term" value="C:cytosol"/>
    <property type="evidence" value="ECO:0007669"/>
    <property type="project" value="TreeGrafter"/>
</dbReference>
<evidence type="ECO:0000256" key="2">
    <source>
        <dbReference type="ARBA" id="ARBA00004496"/>
    </source>
</evidence>
<evidence type="ECO:0000259" key="17">
    <source>
        <dbReference type="PROSITE" id="PS50173"/>
    </source>
</evidence>
<gene>
    <name evidence="18" type="ORF">CH330_09085</name>
</gene>
<keyword evidence="5" id="KW-0515">Mutator protein</keyword>
<dbReference type="AlphaFoldDB" id="A0A235BPZ6"/>
<dbReference type="GO" id="GO:0003887">
    <property type="term" value="F:DNA-directed DNA polymerase activity"/>
    <property type="evidence" value="ECO:0007669"/>
    <property type="project" value="UniProtKB-KW"/>
</dbReference>
<dbReference type="InterPro" id="IPR022880">
    <property type="entry name" value="DNApol_IV"/>
</dbReference>
<dbReference type="InterPro" id="IPR053848">
    <property type="entry name" value="IMS_HHH_1"/>
</dbReference>
<feature type="domain" description="UmuC" evidence="17">
    <location>
        <begin position="4"/>
        <end position="185"/>
    </location>
</feature>
<dbReference type="PROSITE" id="PS50173">
    <property type="entry name" value="UMUC"/>
    <property type="match status" value="1"/>
</dbReference>
<dbReference type="Pfam" id="PF11799">
    <property type="entry name" value="IMS_C"/>
    <property type="match status" value="1"/>
</dbReference>
<dbReference type="HAMAP" id="MF_01113">
    <property type="entry name" value="DNApol_IV"/>
    <property type="match status" value="1"/>
</dbReference>
<dbReference type="SUPFAM" id="SSF100879">
    <property type="entry name" value="Lesion bypass DNA polymerase (Y-family), little finger domain"/>
    <property type="match status" value="1"/>
</dbReference>
<evidence type="ECO:0000256" key="7">
    <source>
        <dbReference type="ARBA" id="ARBA00022679"/>
    </source>
</evidence>
<evidence type="ECO:0000256" key="3">
    <source>
        <dbReference type="ARBA" id="ARBA00010945"/>
    </source>
</evidence>
<dbReference type="GO" id="GO:0003684">
    <property type="term" value="F:damaged DNA binding"/>
    <property type="evidence" value="ECO:0007669"/>
    <property type="project" value="InterPro"/>
</dbReference>
<name>A0A235BPZ6_UNCW3</name>
<evidence type="ECO:0000256" key="14">
    <source>
        <dbReference type="ARBA" id="ARBA00023125"/>
    </source>
</evidence>
<evidence type="ECO:0000256" key="15">
    <source>
        <dbReference type="ARBA" id="ARBA00023204"/>
    </source>
</evidence>
<dbReference type="PANTHER" id="PTHR11076:SF33">
    <property type="entry name" value="DNA POLYMERASE KAPPA"/>
    <property type="match status" value="1"/>
</dbReference>
<dbReference type="InterPro" id="IPR043502">
    <property type="entry name" value="DNA/RNA_pol_sf"/>
</dbReference>
<dbReference type="InterPro" id="IPR001126">
    <property type="entry name" value="UmuC"/>
</dbReference>
<dbReference type="InterPro" id="IPR043128">
    <property type="entry name" value="Rev_trsase/Diguanyl_cyclase"/>
</dbReference>
<keyword evidence="10" id="KW-0479">Metal-binding</keyword>
<accession>A0A235BPZ6</accession>
<comment type="similarity">
    <text evidence="3">Belongs to the DNA polymerase type-Y family.</text>
</comment>
<dbReference type="InterPro" id="IPR050116">
    <property type="entry name" value="DNA_polymerase-Y"/>
</dbReference>
<keyword evidence="14" id="KW-0238">DNA-binding</keyword>
<protein>
    <recommendedName>
        <fullName evidence="4">DNA-directed DNA polymerase</fullName>
        <ecNumber evidence="4">2.7.7.7</ecNumber>
    </recommendedName>
</protein>
<reference evidence="18 19" key="1">
    <citation type="submission" date="2017-07" db="EMBL/GenBank/DDBJ databases">
        <title>Recovery of genomes from metagenomes via a dereplication, aggregation, and scoring strategy.</title>
        <authorList>
            <person name="Sieber C.M."/>
            <person name="Probst A.J."/>
            <person name="Sharrar A."/>
            <person name="Thomas B.C."/>
            <person name="Hess M."/>
            <person name="Tringe S.G."/>
            <person name="Banfield J.F."/>
        </authorList>
    </citation>
    <scope>NUCLEOTIDE SEQUENCE [LARGE SCALE GENOMIC DNA]</scope>
    <source>
        <strain evidence="18">JGI_Cruoil_03_51_56</strain>
    </source>
</reference>
<dbReference type="GO" id="GO:0009432">
    <property type="term" value="P:SOS response"/>
    <property type="evidence" value="ECO:0007669"/>
    <property type="project" value="TreeGrafter"/>
</dbReference>
<organism evidence="18 19">
    <name type="scientific">candidate division WOR-3 bacterium JGI_Cruoil_03_51_56</name>
    <dbReference type="NCBI Taxonomy" id="1973747"/>
    <lineage>
        <taxon>Bacteria</taxon>
        <taxon>Bacteria division WOR-3</taxon>
    </lineage>
</organism>
<dbReference type="GO" id="GO:0006281">
    <property type="term" value="P:DNA repair"/>
    <property type="evidence" value="ECO:0007669"/>
    <property type="project" value="UniProtKB-KW"/>
</dbReference>
<dbReference type="CDD" id="cd03586">
    <property type="entry name" value="PolY_Pol_IV_kappa"/>
    <property type="match status" value="1"/>
</dbReference>
<feature type="non-terminal residue" evidence="18">
    <location>
        <position position="380"/>
    </location>
</feature>
<evidence type="ECO:0000313" key="19">
    <source>
        <dbReference type="Proteomes" id="UP000215559"/>
    </source>
</evidence>
<evidence type="ECO:0000256" key="1">
    <source>
        <dbReference type="ARBA" id="ARBA00001946"/>
    </source>
</evidence>
<evidence type="ECO:0000313" key="18">
    <source>
        <dbReference type="EMBL" id="OYD14272.1"/>
    </source>
</evidence>